<comment type="subcellular location">
    <subcellularLocation>
        <location evidence="1">Nucleus</location>
    </subcellularLocation>
</comment>
<evidence type="ECO:0000256" key="2">
    <source>
        <dbReference type="ARBA" id="ARBA00022723"/>
    </source>
</evidence>
<evidence type="ECO:0000313" key="7">
    <source>
        <dbReference type="EMBL" id="OSC98838.1"/>
    </source>
</evidence>
<dbReference type="GO" id="GO:0008270">
    <property type="term" value="F:zinc ion binding"/>
    <property type="evidence" value="ECO:0007669"/>
    <property type="project" value="UniProtKB-KW"/>
</dbReference>
<keyword evidence="4" id="KW-0862">Zinc</keyword>
<sequence>MQKYLPGEEARVIADDIQRLSKMTMLTMMTDGWEDDLHRALYGTLLAELGTRPIILGLEDVSGERATAAKLIEVVENALKKKRATAKQLICVVTDNPTTMCAFRRLLQQKYPWLLTTYCFLHILNTNVGKVTDYPAIKATISVNAKIVSFFNSSHYWGGQLDIIRAQLKLKSKLKTHTATRWYSLILQAISVQEHRQALIELCLRDDAQHSLNGYSVIKTDVVKAVIDPAHWQHNAQLIRVCKPLIDAIGNLESRDATLADCMLELIDAARQVATLTIEQTDNLGFTWHAQRVIRKGFHDMNTDLHWFALFLHPLGRRLAISSAEHSRTVKDAYRIALDLAKRWNWSESLAKQLVADVQLYANGDAPYIGGIADAKAWWKGPLISPQSHPLKAIALRIFSIVPHSAEIERLFSDLGGVQSVKRCKLTVSHMETLGMLRNRYNDELSGGATIRRRHAHMHTRAEGGADTTKLTHLTTNWTLEGTPSASEDELAGPEDISLDEIDKAYAMLDSLQMEGGSGDNLGAEVEVAAVYAVAELDRVRAAEAPPPPAEVAAQHDGEPGTAIWDPNTLLTALGM</sequence>
<dbReference type="PANTHER" id="PTHR46481:SF10">
    <property type="entry name" value="ZINC FINGER BED DOMAIN-CONTAINING PROTEIN 39"/>
    <property type="match status" value="1"/>
</dbReference>
<dbReference type="InterPro" id="IPR052035">
    <property type="entry name" value="ZnF_BED_domain_contain"/>
</dbReference>
<accession>A0A1Y2ICH3</accession>
<organism evidence="7 8">
    <name type="scientific">Trametes coccinea (strain BRFM310)</name>
    <name type="common">Pycnoporus coccineus</name>
    <dbReference type="NCBI Taxonomy" id="1353009"/>
    <lineage>
        <taxon>Eukaryota</taxon>
        <taxon>Fungi</taxon>
        <taxon>Dikarya</taxon>
        <taxon>Basidiomycota</taxon>
        <taxon>Agaricomycotina</taxon>
        <taxon>Agaricomycetes</taxon>
        <taxon>Polyporales</taxon>
        <taxon>Polyporaceae</taxon>
        <taxon>Trametes</taxon>
    </lineage>
</organism>
<dbReference type="SUPFAM" id="SSF53098">
    <property type="entry name" value="Ribonuclease H-like"/>
    <property type="match status" value="1"/>
</dbReference>
<evidence type="ECO:0000256" key="1">
    <source>
        <dbReference type="ARBA" id="ARBA00004123"/>
    </source>
</evidence>
<keyword evidence="5" id="KW-0539">Nucleus</keyword>
<feature type="region of interest" description="Disordered" evidence="6">
    <location>
        <begin position="543"/>
        <end position="564"/>
    </location>
</feature>
<name>A0A1Y2ICH3_TRAC3</name>
<dbReference type="EMBL" id="KZ084133">
    <property type="protein sequence ID" value="OSC98838.1"/>
    <property type="molecule type" value="Genomic_DNA"/>
</dbReference>
<evidence type="ECO:0000256" key="6">
    <source>
        <dbReference type="SAM" id="MobiDB-lite"/>
    </source>
</evidence>
<gene>
    <name evidence="7" type="ORF">PYCCODRAFT_1454124</name>
</gene>
<evidence type="ECO:0000256" key="4">
    <source>
        <dbReference type="ARBA" id="ARBA00022833"/>
    </source>
</evidence>
<evidence type="ECO:0000313" key="8">
    <source>
        <dbReference type="Proteomes" id="UP000193067"/>
    </source>
</evidence>
<keyword evidence="3" id="KW-0863">Zinc-finger</keyword>
<dbReference type="Proteomes" id="UP000193067">
    <property type="component" value="Unassembled WGS sequence"/>
</dbReference>
<evidence type="ECO:0000256" key="3">
    <source>
        <dbReference type="ARBA" id="ARBA00022771"/>
    </source>
</evidence>
<dbReference type="PANTHER" id="PTHR46481">
    <property type="entry name" value="ZINC FINGER BED DOMAIN-CONTAINING PROTEIN 4"/>
    <property type="match status" value="1"/>
</dbReference>
<reference evidence="7 8" key="1">
    <citation type="journal article" date="2015" name="Biotechnol. Biofuels">
        <title>Enhanced degradation of softwood versus hardwood by the white-rot fungus Pycnoporus coccineus.</title>
        <authorList>
            <person name="Couturier M."/>
            <person name="Navarro D."/>
            <person name="Chevret D."/>
            <person name="Henrissat B."/>
            <person name="Piumi F."/>
            <person name="Ruiz-Duenas F.J."/>
            <person name="Martinez A.T."/>
            <person name="Grigoriev I.V."/>
            <person name="Riley R."/>
            <person name="Lipzen A."/>
            <person name="Berrin J.G."/>
            <person name="Master E.R."/>
            <person name="Rosso M.N."/>
        </authorList>
    </citation>
    <scope>NUCLEOTIDE SEQUENCE [LARGE SCALE GENOMIC DNA]</scope>
    <source>
        <strain evidence="7 8">BRFM310</strain>
    </source>
</reference>
<dbReference type="OrthoDB" id="2802234at2759"/>
<protein>
    <submittedName>
        <fullName evidence="7">Uncharacterized protein</fullName>
    </submittedName>
</protein>
<keyword evidence="2" id="KW-0479">Metal-binding</keyword>
<dbReference type="STRING" id="1353009.A0A1Y2ICH3"/>
<dbReference type="GO" id="GO:0005634">
    <property type="term" value="C:nucleus"/>
    <property type="evidence" value="ECO:0007669"/>
    <property type="project" value="UniProtKB-SubCell"/>
</dbReference>
<proteinExistence type="predicted"/>
<dbReference type="InterPro" id="IPR012337">
    <property type="entry name" value="RNaseH-like_sf"/>
</dbReference>
<evidence type="ECO:0000256" key="5">
    <source>
        <dbReference type="ARBA" id="ARBA00023242"/>
    </source>
</evidence>
<keyword evidence="8" id="KW-1185">Reference proteome</keyword>
<dbReference type="AlphaFoldDB" id="A0A1Y2ICH3"/>